<evidence type="ECO:0000256" key="2">
    <source>
        <dbReference type="SAM" id="SignalP"/>
    </source>
</evidence>
<sequence length="1060" mass="114383">MVTLVRGAVAFLVATAATALVQFNNEIALHLQSQQTHSPWHAVYFQAPENVLTMDIDGRGGSSFLHSAAPPPVAAAATPPAVVLPRCNQFPVVNGPCSVQVLFAVSKCLDTSMILLYSEWVQKLASAERKFFTGGKTCDVVFSTVILTECAPATPPSRYLLSELSDTDIAAYFTPFGNVYCSMAELGRNQTALAPAAVVSLFADKVSHDVISAYEEDQGVFTIFNFHAAHAAFAQDSILLAQETDLFMHNPFKEVQSFHCAKSLPNGLPVVYVDGAGARQCFCQCPSGYEETTRHGQRLCVPSPKENCACYWSGRQYEYDIVRAQDARSAANTCRVGDLYPATISRIPYPRSNYVSLSRTNEGDVASGATNVEDGTPLVQVQVTQVLPRVAPAVSPIVLERNYPWSYFAAHRDNITNQIALDKPGVYAIKMTAQGYRSATDCEVCLAVVDKFRPTSAVACPKPLCDQATCLDSTAVLQPTAVAEYTAKNLLAATAVLAAHAAYSSDKNVVNDVCGEGRCDEKRFLRKAMFESAYVVDKAFEGAASTCFAEKVNADVIAQLQQSPFGADLGAINVALPVPAGQCTRCCKLETKLKEFSTKYACGNASVAEKTCSGTDPGCVTEQCLVGLGPTFFTASAAVAAEYQASTDELLHQLYPGKGYQSSTEVHLQLECSAFGKTDEGKCGHVAALQSMFAVASSLNDRTILVDDKAYVFWRVRVDGGDWRSWTDKQPVGFYAAHATIALEGWSQCGLVKKFIFHVYLHLNQRILVNDEFDGMWYQSTSASDATAGALCNYFQSDFAELTFDFNPMAGLIVNGTALPYVSTGVACAVQYATTRTPAPLFASTARNASLIRRTSFQMQSIPTTRADTTFTVACNFSYLALAFANRTVTLPASKTFTIKNCDKPDWDCPFGACADKCAAAASATAYPVSANQFVAPFNVCQGRTVFANAAEATVVADDKKTCCAFCGAAECQPLLGHKDSEDVFRCVVTEPKLDAADAQLLIDDEEQGHDDVVLSTALVAFACAFMVTGVLLVALQRRAAVPEEMFFDDDPSYYPLLDR</sequence>
<feature type="chain" id="PRO_5036116519" evidence="2">
    <location>
        <begin position="20"/>
        <end position="1060"/>
    </location>
</feature>
<dbReference type="EMBL" id="CAADRA010006836">
    <property type="protein sequence ID" value="VFT97095.1"/>
    <property type="molecule type" value="Genomic_DNA"/>
</dbReference>
<keyword evidence="2" id="KW-0732">Signal</keyword>
<dbReference type="EMBL" id="VJMH01006813">
    <property type="protein sequence ID" value="KAF0687917.1"/>
    <property type="molecule type" value="Genomic_DNA"/>
</dbReference>
<keyword evidence="1" id="KW-0812">Transmembrane</keyword>
<evidence type="ECO:0000313" key="4">
    <source>
        <dbReference type="EMBL" id="VFT97095.1"/>
    </source>
</evidence>
<gene>
    <name evidence="4" type="primary">Aste57867_20409</name>
    <name evidence="3" type="ORF">As57867_020343</name>
    <name evidence="4" type="ORF">ASTE57867_20409</name>
</gene>
<feature type="signal peptide" evidence="2">
    <location>
        <begin position="1"/>
        <end position="19"/>
    </location>
</feature>
<dbReference type="AlphaFoldDB" id="A0A485LG50"/>
<keyword evidence="1" id="KW-0472">Membrane</keyword>
<evidence type="ECO:0000313" key="5">
    <source>
        <dbReference type="Proteomes" id="UP000332933"/>
    </source>
</evidence>
<reference evidence="3" key="2">
    <citation type="submission" date="2019-06" db="EMBL/GenBank/DDBJ databases">
        <title>Genomics analysis of Aphanomyces spp. identifies a new class of oomycete effector associated with host adaptation.</title>
        <authorList>
            <person name="Gaulin E."/>
        </authorList>
    </citation>
    <scope>NUCLEOTIDE SEQUENCE</scope>
    <source>
        <strain evidence="3">CBS 578.67</strain>
    </source>
</reference>
<evidence type="ECO:0000313" key="3">
    <source>
        <dbReference type="EMBL" id="KAF0687917.1"/>
    </source>
</evidence>
<reference evidence="4 5" key="1">
    <citation type="submission" date="2019-03" db="EMBL/GenBank/DDBJ databases">
        <authorList>
            <person name="Gaulin E."/>
            <person name="Dumas B."/>
        </authorList>
    </citation>
    <scope>NUCLEOTIDE SEQUENCE [LARGE SCALE GENOMIC DNA]</scope>
    <source>
        <strain evidence="4">CBS 568.67</strain>
    </source>
</reference>
<keyword evidence="1" id="KW-1133">Transmembrane helix</keyword>
<keyword evidence="5" id="KW-1185">Reference proteome</keyword>
<proteinExistence type="predicted"/>
<name>A0A485LG50_9STRA</name>
<protein>
    <submittedName>
        <fullName evidence="4">Aste57867_20409 protein</fullName>
    </submittedName>
</protein>
<organism evidence="4 5">
    <name type="scientific">Aphanomyces stellatus</name>
    <dbReference type="NCBI Taxonomy" id="120398"/>
    <lineage>
        <taxon>Eukaryota</taxon>
        <taxon>Sar</taxon>
        <taxon>Stramenopiles</taxon>
        <taxon>Oomycota</taxon>
        <taxon>Saprolegniomycetes</taxon>
        <taxon>Saprolegniales</taxon>
        <taxon>Verrucalvaceae</taxon>
        <taxon>Aphanomyces</taxon>
    </lineage>
</organism>
<accession>A0A485LG50</accession>
<dbReference type="OrthoDB" id="74957at2759"/>
<evidence type="ECO:0000256" key="1">
    <source>
        <dbReference type="SAM" id="Phobius"/>
    </source>
</evidence>
<feature type="transmembrane region" description="Helical" evidence="1">
    <location>
        <begin position="1013"/>
        <end position="1036"/>
    </location>
</feature>
<dbReference type="Proteomes" id="UP000332933">
    <property type="component" value="Unassembled WGS sequence"/>
</dbReference>